<dbReference type="Proteomes" id="UP000218023">
    <property type="component" value="Unassembled WGS sequence"/>
</dbReference>
<proteinExistence type="inferred from homology"/>
<dbReference type="PANTHER" id="PTHR46696">
    <property type="entry name" value="P450, PUTATIVE (EUROFUNG)-RELATED"/>
    <property type="match status" value="1"/>
</dbReference>
<dbReference type="InterPro" id="IPR002397">
    <property type="entry name" value="Cyt_P450_B"/>
</dbReference>
<organism evidence="3 4">
    <name type="scientific">Paracoccus salipaludis</name>
    <dbReference type="NCBI Taxonomy" id="2032623"/>
    <lineage>
        <taxon>Bacteria</taxon>
        <taxon>Pseudomonadati</taxon>
        <taxon>Pseudomonadota</taxon>
        <taxon>Alphaproteobacteria</taxon>
        <taxon>Rhodobacterales</taxon>
        <taxon>Paracoccaceae</taxon>
        <taxon>Paracoccus</taxon>
    </lineage>
</organism>
<dbReference type="PROSITE" id="PS00086">
    <property type="entry name" value="CYTOCHROME_P450"/>
    <property type="match status" value="1"/>
</dbReference>
<dbReference type="GO" id="GO:0016705">
    <property type="term" value="F:oxidoreductase activity, acting on paired donors, with incorporation or reduction of molecular oxygen"/>
    <property type="evidence" value="ECO:0007669"/>
    <property type="project" value="InterPro"/>
</dbReference>
<protein>
    <submittedName>
        <fullName evidence="3">Cytochrome P450</fullName>
    </submittedName>
</protein>
<dbReference type="PRINTS" id="PR00359">
    <property type="entry name" value="BP450"/>
</dbReference>
<keyword evidence="2" id="KW-0349">Heme</keyword>
<keyword evidence="4" id="KW-1185">Reference proteome</keyword>
<evidence type="ECO:0000313" key="4">
    <source>
        <dbReference type="Proteomes" id="UP000218023"/>
    </source>
</evidence>
<keyword evidence="2" id="KW-0560">Oxidoreductase</keyword>
<dbReference type="PANTHER" id="PTHR46696:SF1">
    <property type="entry name" value="CYTOCHROME P450 YJIB-RELATED"/>
    <property type="match status" value="1"/>
</dbReference>
<sequence length="392" mass="42936">MTTTEIATSSIDIFSDEVLQDPYPHYAALREEGAVVYLPRNDLWALTRYRTIRDALENSSVFSSQRVAFNDDMNRALAGTSLATDAPDHRQLRKTLLAPLTPRALKSIEDDIGSKADRLVDDLVARGSFDAIGDLARAFPLQVVSDMIGVQGVARENILRWGEAAFNVLGPMNQRSVENFPVAGELFQWCKTVRQEDLVEGSLGHGIFESAKRGEIAPESCGAIIHQYVAAGMDTTITSIGNAIAHFAAFPDQYARLAADPSLVRSAFNETLRYEPPVNLFGRHVKSDIEVEGTLIPAGAQAAVLFAAGNRDPRHYDDPDTYRIDRDPADHLAFGYGIHTCAGQGLARIEALAILSACARRVRSFRVGEGQRQINNMTRGLSSLPVLEIRAK</sequence>
<accession>A0A2A2GHC6</accession>
<dbReference type="RefSeq" id="WP_095641162.1">
    <property type="nucleotide sequence ID" value="NZ_NSJZ01000019.1"/>
</dbReference>
<evidence type="ECO:0000256" key="1">
    <source>
        <dbReference type="ARBA" id="ARBA00010617"/>
    </source>
</evidence>
<evidence type="ECO:0000256" key="2">
    <source>
        <dbReference type="RuleBase" id="RU000461"/>
    </source>
</evidence>
<comment type="similarity">
    <text evidence="1 2">Belongs to the cytochrome P450 family.</text>
</comment>
<keyword evidence="2" id="KW-0408">Iron</keyword>
<dbReference type="InterPro" id="IPR036396">
    <property type="entry name" value="Cyt_P450_sf"/>
</dbReference>
<evidence type="ECO:0000313" key="3">
    <source>
        <dbReference type="EMBL" id="PAU96162.1"/>
    </source>
</evidence>
<dbReference type="InterPro" id="IPR001128">
    <property type="entry name" value="Cyt_P450"/>
</dbReference>
<dbReference type="Pfam" id="PF00067">
    <property type="entry name" value="p450"/>
    <property type="match status" value="1"/>
</dbReference>
<keyword evidence="2" id="KW-0503">Monooxygenase</keyword>
<dbReference type="OrthoDB" id="9801155at2"/>
<dbReference type="AlphaFoldDB" id="A0A2A2GHC6"/>
<dbReference type="GO" id="GO:0004497">
    <property type="term" value="F:monooxygenase activity"/>
    <property type="evidence" value="ECO:0007669"/>
    <property type="project" value="UniProtKB-KW"/>
</dbReference>
<dbReference type="PRINTS" id="PR00385">
    <property type="entry name" value="P450"/>
</dbReference>
<dbReference type="EMBL" id="NSJZ01000019">
    <property type="protein sequence ID" value="PAU96162.1"/>
    <property type="molecule type" value="Genomic_DNA"/>
</dbReference>
<dbReference type="GO" id="GO:0005506">
    <property type="term" value="F:iron ion binding"/>
    <property type="evidence" value="ECO:0007669"/>
    <property type="project" value="InterPro"/>
</dbReference>
<reference evidence="3 4" key="1">
    <citation type="submission" date="2017-09" db="EMBL/GenBank/DDBJ databases">
        <title>Paracoccus alkalisoli sp. nov., isolated from saline alkaline soil.</title>
        <authorList>
            <person name="Dong X."/>
            <person name="Zhang G."/>
        </authorList>
    </citation>
    <scope>NUCLEOTIDE SEQUENCE [LARGE SCALE GENOMIC DNA]</scope>
    <source>
        <strain evidence="3 4">WN007</strain>
    </source>
</reference>
<dbReference type="InterPro" id="IPR017972">
    <property type="entry name" value="Cyt_P450_CS"/>
</dbReference>
<name>A0A2A2GHC6_9RHOB</name>
<dbReference type="GO" id="GO:0020037">
    <property type="term" value="F:heme binding"/>
    <property type="evidence" value="ECO:0007669"/>
    <property type="project" value="InterPro"/>
</dbReference>
<dbReference type="SUPFAM" id="SSF48264">
    <property type="entry name" value="Cytochrome P450"/>
    <property type="match status" value="1"/>
</dbReference>
<keyword evidence="2" id="KW-0479">Metal-binding</keyword>
<comment type="caution">
    <text evidence="3">The sequence shown here is derived from an EMBL/GenBank/DDBJ whole genome shotgun (WGS) entry which is preliminary data.</text>
</comment>
<dbReference type="Gene3D" id="1.10.630.10">
    <property type="entry name" value="Cytochrome P450"/>
    <property type="match status" value="1"/>
</dbReference>
<gene>
    <name evidence="3" type="ORF">CK240_15100</name>
</gene>